<dbReference type="EMBL" id="HG994372">
    <property type="protein sequence ID" value="CAF2105388.1"/>
    <property type="molecule type" value="Genomic_DNA"/>
</dbReference>
<evidence type="ECO:0000256" key="1">
    <source>
        <dbReference type="SAM" id="MobiDB-lite"/>
    </source>
</evidence>
<protein>
    <submittedName>
        <fullName evidence="2">(rape) hypothetical protein</fullName>
    </submittedName>
</protein>
<feature type="compositionally biased region" description="Basic residues" evidence="1">
    <location>
        <begin position="30"/>
        <end position="47"/>
    </location>
</feature>
<reference evidence="2" key="1">
    <citation type="submission" date="2021-01" db="EMBL/GenBank/DDBJ databases">
        <authorList>
            <consortium name="Genoscope - CEA"/>
            <person name="William W."/>
        </authorList>
    </citation>
    <scope>NUCLEOTIDE SEQUENCE</scope>
</reference>
<feature type="compositionally biased region" description="Basic residues" evidence="1">
    <location>
        <begin position="284"/>
        <end position="293"/>
    </location>
</feature>
<feature type="region of interest" description="Disordered" evidence="1">
    <location>
        <begin position="186"/>
        <end position="215"/>
    </location>
</feature>
<organism evidence="2">
    <name type="scientific">Brassica napus</name>
    <name type="common">Rape</name>
    <dbReference type="NCBI Taxonomy" id="3708"/>
    <lineage>
        <taxon>Eukaryota</taxon>
        <taxon>Viridiplantae</taxon>
        <taxon>Streptophyta</taxon>
        <taxon>Embryophyta</taxon>
        <taxon>Tracheophyta</taxon>
        <taxon>Spermatophyta</taxon>
        <taxon>Magnoliopsida</taxon>
        <taxon>eudicotyledons</taxon>
        <taxon>Gunneridae</taxon>
        <taxon>Pentapetalae</taxon>
        <taxon>rosids</taxon>
        <taxon>malvids</taxon>
        <taxon>Brassicales</taxon>
        <taxon>Brassicaceae</taxon>
        <taxon>Brassiceae</taxon>
        <taxon>Brassica</taxon>
    </lineage>
</organism>
<dbReference type="Proteomes" id="UP001295469">
    <property type="component" value="Chromosome C08"/>
</dbReference>
<proteinExistence type="predicted"/>
<evidence type="ECO:0000313" key="2">
    <source>
        <dbReference type="EMBL" id="CAF2105388.1"/>
    </source>
</evidence>
<name>A0A816USF0_BRANA</name>
<dbReference type="AlphaFoldDB" id="A0A816USF0"/>
<feature type="region of interest" description="Disordered" evidence="1">
    <location>
        <begin position="254"/>
        <end position="293"/>
    </location>
</feature>
<feature type="region of interest" description="Disordered" evidence="1">
    <location>
        <begin position="1"/>
        <end position="53"/>
    </location>
</feature>
<sequence length="293" mass="33429">MIEMTSSQPKKNTISAMKQPKDYKAETQTTKHKAQTKRQQNKQKGLRPKPLETRHLLAGPRVKEAGHVFVSSPSHPVRLDLTVAASRAAPLKPSFHRSSYYLRASIELTWRSHPEPPKHPPHRVETTNHLSSFTLFLNIGELHRLNRDLIHQIKAANHRNHEPITTLDPESGTNPYLTKRLKHLKPATQDYESLHPPETKSGDGGAEEASTSRRLGRRRRSWISLHLLDSKHKLTILLHHAKTLHTTASLLQPLSHHQSRFTPRVDDDGWELDQSSDKAVGDSRRRRSRVRAS</sequence>
<feature type="compositionally biased region" description="Polar residues" evidence="1">
    <location>
        <begin position="1"/>
        <end position="16"/>
    </location>
</feature>
<feature type="compositionally biased region" description="Basic and acidic residues" evidence="1">
    <location>
        <begin position="192"/>
        <end position="201"/>
    </location>
</feature>
<gene>
    <name evidence="2" type="ORF">DARMORV10_C08P01790.1</name>
</gene>
<accession>A0A816USF0</accession>